<dbReference type="InterPro" id="IPR001959">
    <property type="entry name" value="Transposase"/>
</dbReference>
<accession>A0A6H1TTR9</accession>
<dbReference type="Proteomes" id="UP000500857">
    <property type="component" value="Chromosome"/>
</dbReference>
<reference evidence="7 8" key="1">
    <citation type="submission" date="2020-04" db="EMBL/GenBank/DDBJ databases">
        <authorList>
            <person name="Basu S."/>
            <person name="Maruthanayagam V."/>
            <person name="Chakraborty S."/>
            <person name="Pramanik A."/>
            <person name="Mukherjee J."/>
            <person name="Brink B."/>
        </authorList>
    </citation>
    <scope>NUCLEOTIDE SEQUENCE [LARGE SCALE GENOMIC DNA]</scope>
    <source>
        <strain evidence="7 8">AP17</strain>
    </source>
</reference>
<evidence type="ECO:0000256" key="4">
    <source>
        <dbReference type="ARBA" id="ARBA00023172"/>
    </source>
</evidence>
<comment type="similarity">
    <text evidence="1">In the C-terminal section; belongs to the transposase 35 family.</text>
</comment>
<evidence type="ECO:0000259" key="6">
    <source>
        <dbReference type="Pfam" id="PF07282"/>
    </source>
</evidence>
<dbReference type="KEGG" id="oxy:HCG48_04985"/>
<protein>
    <submittedName>
        <fullName evidence="7">IS200/IS605 family element transposase accessory protein TnpB</fullName>
    </submittedName>
</protein>
<dbReference type="AlphaFoldDB" id="A0A6H1TTR9"/>
<dbReference type="InterPro" id="IPR010095">
    <property type="entry name" value="Cas12f1-like_TNB"/>
</dbReference>
<feature type="domain" description="Probable transposase IS891/IS1136/IS1341" evidence="5">
    <location>
        <begin position="172"/>
        <end position="280"/>
    </location>
</feature>
<organism evidence="7 8">
    <name type="scientific">Oxynema aestuarii AP17</name>
    <dbReference type="NCBI Taxonomy" id="2064643"/>
    <lineage>
        <taxon>Bacteria</taxon>
        <taxon>Bacillati</taxon>
        <taxon>Cyanobacteriota</taxon>
        <taxon>Cyanophyceae</taxon>
        <taxon>Oscillatoriophycideae</taxon>
        <taxon>Oscillatoriales</taxon>
        <taxon>Oscillatoriaceae</taxon>
        <taxon>Oxynema</taxon>
        <taxon>Oxynema aestuarii</taxon>
    </lineage>
</organism>
<dbReference type="Pfam" id="PF01385">
    <property type="entry name" value="OrfB_IS605"/>
    <property type="match status" value="1"/>
</dbReference>
<sequence length="409" mass="47458">MKLVERHIIKKGHRFWDEIDELSWHSKNLYNAANYLIRQNFIYGHGYLNYNRMDKLMQKTEQYRALPAKVSQQVLRGLDKNWQSFFAANQAYKVNKEKFLVNPKIPKYKNTQKGRQLLVYVKQALSKVALKKGKIKCSKTQIELETSVAEKVVEVRIVPRCDCYIIEVIYEEVEPTLKSNEWVASVDLGVDVLMAVTSNQPDFVPLLINGRPLKSLNQFYNKRKAFLQSQLKGNRPTSKRIQRLTRCRNQKVENYLHRASRYLVNLLVNRNITTLVIGKNGGWKQNAKMGKVNNQKFVGIPFNRLIEMLTYKCQLVGIKVVLTEESYTSQSNFFNLDPLPVYGETVKVPKLTGKRIKRGLYRTDTGFLCQADILGSYNILRKAFPNAFMGYGIERCVVHPRRINLSKPK</sequence>
<evidence type="ECO:0000259" key="5">
    <source>
        <dbReference type="Pfam" id="PF01385"/>
    </source>
</evidence>
<keyword evidence="8" id="KW-1185">Reference proteome</keyword>
<name>A0A6H1TTR9_9CYAN</name>
<dbReference type="NCBIfam" id="TIGR01766">
    <property type="entry name" value="IS200/IS605 family accessory protein TnpB-like domain"/>
    <property type="match status" value="1"/>
</dbReference>
<keyword evidence="3" id="KW-0238">DNA-binding</keyword>
<keyword evidence="4" id="KW-0233">DNA recombination</keyword>
<feature type="domain" description="Cas12f1-like TNB" evidence="6">
    <location>
        <begin position="302"/>
        <end position="379"/>
    </location>
</feature>
<dbReference type="GO" id="GO:0003677">
    <property type="term" value="F:DNA binding"/>
    <property type="evidence" value="ECO:0007669"/>
    <property type="project" value="UniProtKB-KW"/>
</dbReference>
<evidence type="ECO:0000313" key="8">
    <source>
        <dbReference type="Proteomes" id="UP000500857"/>
    </source>
</evidence>
<dbReference type="GO" id="GO:0006310">
    <property type="term" value="P:DNA recombination"/>
    <property type="evidence" value="ECO:0007669"/>
    <property type="project" value="UniProtKB-KW"/>
</dbReference>
<gene>
    <name evidence="7" type="primary">tnpB</name>
    <name evidence="7" type="ORF">HCG48_04985</name>
</gene>
<evidence type="ECO:0000256" key="3">
    <source>
        <dbReference type="ARBA" id="ARBA00023125"/>
    </source>
</evidence>
<evidence type="ECO:0000256" key="2">
    <source>
        <dbReference type="ARBA" id="ARBA00022578"/>
    </source>
</evidence>
<dbReference type="EMBL" id="CP051167">
    <property type="protein sequence ID" value="QIZ70008.1"/>
    <property type="molecule type" value="Genomic_DNA"/>
</dbReference>
<evidence type="ECO:0000313" key="7">
    <source>
        <dbReference type="EMBL" id="QIZ70008.1"/>
    </source>
</evidence>
<dbReference type="GO" id="GO:0032196">
    <property type="term" value="P:transposition"/>
    <property type="evidence" value="ECO:0007669"/>
    <property type="project" value="UniProtKB-KW"/>
</dbReference>
<dbReference type="NCBIfam" id="NF040570">
    <property type="entry name" value="guided_TnpB"/>
    <property type="match status" value="1"/>
</dbReference>
<proteinExistence type="inferred from homology"/>
<keyword evidence="2" id="KW-0815">Transposition</keyword>
<evidence type="ECO:0000256" key="1">
    <source>
        <dbReference type="ARBA" id="ARBA00008761"/>
    </source>
</evidence>
<dbReference type="Pfam" id="PF07282">
    <property type="entry name" value="Cas12f1-like_TNB"/>
    <property type="match status" value="1"/>
</dbReference>